<feature type="transmembrane region" description="Helical" evidence="1">
    <location>
        <begin position="23"/>
        <end position="46"/>
    </location>
</feature>
<dbReference type="Pfam" id="PF01476">
    <property type="entry name" value="LysM"/>
    <property type="match status" value="1"/>
</dbReference>
<keyword evidence="1" id="KW-1133">Transmembrane helix</keyword>
<evidence type="ECO:0000313" key="3">
    <source>
        <dbReference type="EMBL" id="MTT33300.1"/>
    </source>
</evidence>
<keyword evidence="4" id="KW-1185">Reference proteome</keyword>
<keyword evidence="1" id="KW-0472">Membrane</keyword>
<dbReference type="SUPFAM" id="SSF54106">
    <property type="entry name" value="LysM domain"/>
    <property type="match status" value="1"/>
</dbReference>
<protein>
    <submittedName>
        <fullName evidence="3">LysM peptidoglycan-binding domain-containing protein</fullName>
    </submittedName>
</protein>
<feature type="domain" description="LysM" evidence="2">
    <location>
        <begin position="54"/>
        <end position="106"/>
    </location>
</feature>
<dbReference type="InterPro" id="IPR018392">
    <property type="entry name" value="LysM"/>
</dbReference>
<keyword evidence="1" id="KW-0812">Transmembrane</keyword>
<dbReference type="AlphaFoldDB" id="A0A6N8CU35"/>
<dbReference type="Gene3D" id="3.10.350.10">
    <property type="entry name" value="LysM domain"/>
    <property type="match status" value="1"/>
</dbReference>
<dbReference type="SMART" id="SM00257">
    <property type="entry name" value="LysM"/>
    <property type="match status" value="1"/>
</dbReference>
<reference evidence="3 4" key="1">
    <citation type="submission" date="2019-11" db="EMBL/GenBank/DDBJ databases">
        <title>Terrilactibacillus tamarindus sp. nov. BCM23-1 isolated from bark of Tamarindus indica.</title>
        <authorList>
            <person name="Kingkaew E."/>
            <person name="Tanasupawat S."/>
        </authorList>
    </citation>
    <scope>NUCLEOTIDE SEQUENCE [LARGE SCALE GENOMIC DNA]</scope>
    <source>
        <strain evidence="3 4">BCM23-1</strain>
    </source>
</reference>
<proteinExistence type="predicted"/>
<dbReference type="CDD" id="cd00118">
    <property type="entry name" value="LysM"/>
    <property type="match status" value="1"/>
</dbReference>
<dbReference type="EMBL" id="WNHB01000036">
    <property type="protein sequence ID" value="MTT33300.1"/>
    <property type="molecule type" value="Genomic_DNA"/>
</dbReference>
<evidence type="ECO:0000256" key="1">
    <source>
        <dbReference type="SAM" id="Phobius"/>
    </source>
</evidence>
<gene>
    <name evidence="3" type="ORF">GMB86_14970</name>
</gene>
<dbReference type="OrthoDB" id="2679564at2"/>
<evidence type="ECO:0000259" key="2">
    <source>
        <dbReference type="PROSITE" id="PS51782"/>
    </source>
</evidence>
<accession>A0A6N8CU35</accession>
<dbReference type="Proteomes" id="UP000440978">
    <property type="component" value="Unassembled WGS sequence"/>
</dbReference>
<dbReference type="PROSITE" id="PS51782">
    <property type="entry name" value="LYSM"/>
    <property type="match status" value="1"/>
</dbReference>
<dbReference type="InterPro" id="IPR036779">
    <property type="entry name" value="LysM_dom_sf"/>
</dbReference>
<comment type="caution">
    <text evidence="3">The sequence shown here is derived from an EMBL/GenBank/DDBJ whole genome shotgun (WGS) entry which is preliminary data.</text>
</comment>
<sequence>MNEQTFLFVGWLMMHSTTQNVKGTSFIIIFLFLILFISFFTARTILANSPDQYKTITINRGETLWSIANTYKKDTHGFNTNEFINWVVRENGIDNDRLQSNQKIIIPVLKQ</sequence>
<name>A0A6N8CU35_9BACI</name>
<organism evidence="3 4">
    <name type="scientific">Terrilactibacillus tamarindi</name>
    <dbReference type="NCBI Taxonomy" id="2599694"/>
    <lineage>
        <taxon>Bacteria</taxon>
        <taxon>Bacillati</taxon>
        <taxon>Bacillota</taxon>
        <taxon>Bacilli</taxon>
        <taxon>Bacillales</taxon>
        <taxon>Bacillaceae</taxon>
        <taxon>Terrilactibacillus</taxon>
    </lineage>
</organism>
<evidence type="ECO:0000313" key="4">
    <source>
        <dbReference type="Proteomes" id="UP000440978"/>
    </source>
</evidence>